<evidence type="ECO:0000256" key="2">
    <source>
        <dbReference type="ARBA" id="ARBA00004370"/>
    </source>
</evidence>
<proteinExistence type="inferred from homology"/>
<feature type="transmembrane region" description="Helical" evidence="13">
    <location>
        <begin position="75"/>
        <end position="93"/>
    </location>
</feature>
<gene>
    <name evidence="14" type="ORF">EV664_10643</name>
</gene>
<dbReference type="RefSeq" id="WP_133495622.1">
    <property type="nucleotide sequence ID" value="NZ_BMLU01000006.1"/>
</dbReference>
<dbReference type="Proteomes" id="UP000295493">
    <property type="component" value="Unassembled WGS sequence"/>
</dbReference>
<dbReference type="PANTHER" id="PTHR10978">
    <property type="entry name" value="SUCCINATE DEHYDROGENASE CYTOCHROME B560 SUBUNIT"/>
    <property type="match status" value="1"/>
</dbReference>
<comment type="similarity">
    <text evidence="3">Belongs to the cytochrome b560 family.</text>
</comment>
<dbReference type="PANTHER" id="PTHR10978:SF5">
    <property type="entry name" value="SUCCINATE DEHYDROGENASE CYTOCHROME B560 SUBUNIT, MITOCHONDRIAL"/>
    <property type="match status" value="1"/>
</dbReference>
<evidence type="ECO:0000313" key="15">
    <source>
        <dbReference type="Proteomes" id="UP000295493"/>
    </source>
</evidence>
<evidence type="ECO:0000256" key="10">
    <source>
        <dbReference type="ARBA" id="ARBA00023136"/>
    </source>
</evidence>
<dbReference type="EMBL" id="SNWD01000006">
    <property type="protein sequence ID" value="TDN82237.1"/>
    <property type="molecule type" value="Genomic_DNA"/>
</dbReference>
<dbReference type="GO" id="GO:0006099">
    <property type="term" value="P:tricarboxylic acid cycle"/>
    <property type="evidence" value="ECO:0007669"/>
    <property type="project" value="InterPro"/>
</dbReference>
<keyword evidence="9 12" id="KW-0408">Iron</keyword>
<feature type="binding site" description="axial binding residue" evidence="12">
    <location>
        <position position="91"/>
    </location>
    <ligand>
        <name>heme</name>
        <dbReference type="ChEBI" id="CHEBI:30413"/>
        <note>ligand shared with second transmembrane subunit</note>
    </ligand>
    <ligandPart>
        <name>Fe</name>
        <dbReference type="ChEBI" id="CHEBI:18248"/>
    </ligandPart>
</feature>
<reference evidence="14 15" key="1">
    <citation type="submission" date="2019-03" db="EMBL/GenBank/DDBJ databases">
        <title>Genomic Encyclopedia of Type Strains, Phase IV (KMG-IV): sequencing the most valuable type-strain genomes for metagenomic binning, comparative biology and taxonomic classification.</title>
        <authorList>
            <person name="Goeker M."/>
        </authorList>
    </citation>
    <scope>NUCLEOTIDE SEQUENCE [LARGE SCALE GENOMIC DNA]</scope>
    <source>
        <strain evidence="14 15">DSM 25059</strain>
    </source>
</reference>
<organism evidence="14 15">
    <name type="scientific">Stakelama pacifica</name>
    <dbReference type="NCBI Taxonomy" id="517720"/>
    <lineage>
        <taxon>Bacteria</taxon>
        <taxon>Pseudomonadati</taxon>
        <taxon>Pseudomonadota</taxon>
        <taxon>Alphaproteobacteria</taxon>
        <taxon>Sphingomonadales</taxon>
        <taxon>Sphingomonadaceae</taxon>
        <taxon>Stakelama</taxon>
    </lineage>
</organism>
<dbReference type="InterPro" id="IPR014314">
    <property type="entry name" value="Succ_DH_cytb556"/>
</dbReference>
<evidence type="ECO:0000256" key="11">
    <source>
        <dbReference type="ARBA" id="ARBA00025912"/>
    </source>
</evidence>
<comment type="function">
    <text evidence="1">Membrane-anchoring subunit of succinate dehydrogenase (SDH).</text>
</comment>
<evidence type="ECO:0000256" key="13">
    <source>
        <dbReference type="SAM" id="Phobius"/>
    </source>
</evidence>
<evidence type="ECO:0000256" key="9">
    <source>
        <dbReference type="ARBA" id="ARBA00023004"/>
    </source>
</evidence>
<evidence type="ECO:0000256" key="5">
    <source>
        <dbReference type="ARBA" id="ARBA00022617"/>
    </source>
</evidence>
<evidence type="ECO:0000256" key="4">
    <source>
        <dbReference type="ARBA" id="ARBA00020076"/>
    </source>
</evidence>
<dbReference type="SUPFAM" id="SSF81343">
    <property type="entry name" value="Fumarate reductase respiratory complex transmembrane subunits"/>
    <property type="match status" value="1"/>
</dbReference>
<evidence type="ECO:0000256" key="8">
    <source>
        <dbReference type="ARBA" id="ARBA00022989"/>
    </source>
</evidence>
<dbReference type="GO" id="GO:0046872">
    <property type="term" value="F:metal ion binding"/>
    <property type="evidence" value="ECO:0007669"/>
    <property type="project" value="UniProtKB-KW"/>
</dbReference>
<comment type="subunit">
    <text evidence="11">Part of an enzyme complex containing four subunits: a flavoprotein, an iron-sulfur protein, plus two membrane-anchoring proteins, SdhC and SdhD. The complex can form homotrimers.</text>
</comment>
<feature type="transmembrane region" description="Helical" evidence="13">
    <location>
        <begin position="114"/>
        <end position="136"/>
    </location>
</feature>
<evidence type="ECO:0000256" key="1">
    <source>
        <dbReference type="ARBA" id="ARBA00004050"/>
    </source>
</evidence>
<dbReference type="Pfam" id="PF01127">
    <property type="entry name" value="Sdh_cyt"/>
    <property type="match status" value="1"/>
</dbReference>
<dbReference type="GO" id="GO:0009055">
    <property type="term" value="F:electron transfer activity"/>
    <property type="evidence" value="ECO:0007669"/>
    <property type="project" value="InterPro"/>
</dbReference>
<comment type="cofactor">
    <cofactor evidence="12">
        <name>heme</name>
        <dbReference type="ChEBI" id="CHEBI:30413"/>
    </cofactor>
    <text evidence="12">The heme is bound between the two transmembrane subunits.</text>
</comment>
<dbReference type="AlphaFoldDB" id="A0A4R6FLH4"/>
<evidence type="ECO:0000256" key="7">
    <source>
        <dbReference type="ARBA" id="ARBA00022723"/>
    </source>
</evidence>
<feature type="transmembrane region" description="Helical" evidence="13">
    <location>
        <begin position="37"/>
        <end position="55"/>
    </location>
</feature>
<dbReference type="CDD" id="cd03499">
    <property type="entry name" value="SQR_TypeC_SdhC"/>
    <property type="match status" value="1"/>
</dbReference>
<keyword evidence="8 13" id="KW-1133">Transmembrane helix</keyword>
<evidence type="ECO:0000256" key="3">
    <source>
        <dbReference type="ARBA" id="ARBA00007244"/>
    </source>
</evidence>
<keyword evidence="7 12" id="KW-0479">Metal-binding</keyword>
<dbReference type="OrthoDB" id="9799441at2"/>
<keyword evidence="6 13" id="KW-0812">Transmembrane</keyword>
<evidence type="ECO:0000313" key="14">
    <source>
        <dbReference type="EMBL" id="TDN82237.1"/>
    </source>
</evidence>
<dbReference type="PIRSF" id="PIRSF000178">
    <property type="entry name" value="SDH_cyt_b560"/>
    <property type="match status" value="1"/>
</dbReference>
<sequence length="138" mass="14945">MATASPKSRPLSPHLGVWKWGTHMLVSILHRITGDGMALVGTVLVVWWLAALAGGPESYAAFMDVFTVKGGALNIIGYIVGVGLTLCFFQHMASGIRHLVLDTGAGYELKTNKMFATLTMVFSVLATLAFWAYQIWGK</sequence>
<keyword evidence="15" id="KW-1185">Reference proteome</keyword>
<protein>
    <recommendedName>
        <fullName evidence="4">Succinate dehydrogenase cytochrome b556 subunit</fullName>
    </recommendedName>
</protein>
<dbReference type="InterPro" id="IPR034804">
    <property type="entry name" value="SQR/QFR_C/D"/>
</dbReference>
<keyword evidence="10 13" id="KW-0472">Membrane</keyword>
<dbReference type="NCBIfam" id="TIGR02970">
    <property type="entry name" value="succ_dehyd_cytB"/>
    <property type="match status" value="1"/>
</dbReference>
<evidence type="ECO:0000256" key="12">
    <source>
        <dbReference type="PIRSR" id="PIRSR000178-1"/>
    </source>
</evidence>
<dbReference type="Gene3D" id="1.20.1300.10">
    <property type="entry name" value="Fumarate reductase/succinate dehydrogenase, transmembrane subunit"/>
    <property type="match status" value="1"/>
</dbReference>
<comment type="subcellular location">
    <subcellularLocation>
        <location evidence="2">Membrane</location>
    </subcellularLocation>
</comment>
<dbReference type="InterPro" id="IPR000701">
    <property type="entry name" value="SuccDH_FuR_B_TM-su"/>
</dbReference>
<dbReference type="GO" id="GO:0016020">
    <property type="term" value="C:membrane"/>
    <property type="evidence" value="ECO:0007669"/>
    <property type="project" value="UniProtKB-SubCell"/>
</dbReference>
<accession>A0A4R6FLH4</accession>
<evidence type="ECO:0000256" key="6">
    <source>
        <dbReference type="ARBA" id="ARBA00022692"/>
    </source>
</evidence>
<comment type="caution">
    <text evidence="14">The sequence shown here is derived from an EMBL/GenBank/DDBJ whole genome shotgun (WGS) entry which is preliminary data.</text>
</comment>
<keyword evidence="5 12" id="KW-0349">Heme</keyword>
<name>A0A4R6FLH4_9SPHN</name>